<gene>
    <name evidence="3" type="ORF">FUA23_15340</name>
</gene>
<feature type="region of interest" description="Disordered" evidence="1">
    <location>
        <begin position="124"/>
        <end position="207"/>
    </location>
</feature>
<comment type="caution">
    <text evidence="3">The sequence shown here is derived from an EMBL/GenBank/DDBJ whole genome shotgun (WGS) entry which is preliminary data.</text>
</comment>
<evidence type="ECO:0000313" key="4">
    <source>
        <dbReference type="Proteomes" id="UP000321907"/>
    </source>
</evidence>
<name>A0A5C7FLV5_9BACT</name>
<feature type="transmembrane region" description="Helical" evidence="2">
    <location>
        <begin position="84"/>
        <end position="105"/>
    </location>
</feature>
<evidence type="ECO:0000313" key="3">
    <source>
        <dbReference type="EMBL" id="TXF88352.1"/>
    </source>
</evidence>
<dbReference type="EMBL" id="VOXD01000024">
    <property type="protein sequence ID" value="TXF88352.1"/>
    <property type="molecule type" value="Genomic_DNA"/>
</dbReference>
<keyword evidence="2" id="KW-0472">Membrane</keyword>
<keyword evidence="4" id="KW-1185">Reference proteome</keyword>
<evidence type="ECO:0000256" key="1">
    <source>
        <dbReference type="SAM" id="MobiDB-lite"/>
    </source>
</evidence>
<accession>A0A5C7FLV5</accession>
<protein>
    <submittedName>
        <fullName evidence="3">Uncharacterized protein</fullName>
    </submittedName>
</protein>
<evidence type="ECO:0000256" key="2">
    <source>
        <dbReference type="SAM" id="Phobius"/>
    </source>
</evidence>
<proteinExistence type="predicted"/>
<dbReference type="OrthoDB" id="1112758at2"/>
<feature type="compositionally biased region" description="Pro residues" evidence="1">
    <location>
        <begin position="142"/>
        <end position="155"/>
    </location>
</feature>
<dbReference type="AlphaFoldDB" id="A0A5C7FLV5"/>
<feature type="compositionally biased region" description="Basic and acidic residues" evidence="1">
    <location>
        <begin position="177"/>
        <end position="207"/>
    </location>
</feature>
<reference evidence="3 4" key="1">
    <citation type="submission" date="2019-08" db="EMBL/GenBank/DDBJ databases">
        <title>Lewinella sp. strain SSH13 Genome sequencing and assembly.</title>
        <authorList>
            <person name="Kim I."/>
        </authorList>
    </citation>
    <scope>NUCLEOTIDE SEQUENCE [LARGE SCALE GENOMIC DNA]</scope>
    <source>
        <strain evidence="3 4">SSH13</strain>
    </source>
</reference>
<sequence>MSPHNHSTDNLLRRYISGTITAPEEAELERRALTDESLAQALTGLQAHPEADHGEHVEKMIARARSQVQRKAGGARIKPLRKNYARLAAAASVIVLFVVSALWFLPRLLDSGTEEMAMEAPKEIPSAAKPTVPATKEQVPPAAAPEPELAPPAPSSPARNPRSRPNEGVPTQADAQAEARARIEAEREQSARRKVAPKERVATTRKMEQADDAEIVEEMTFSADAPPAAPTVTTAPATLPEPSVAASQPVVLPTSQDVVSASSGGNAPSLELSTSGHITNENGYPVPGALVRFPGLPLGERTDSNGYFRLPFDATASLLAISHPDYEEETVNLNGRPESLQISLDRKDWQADNRPGLIQDGARSLIILDKKTGYAAPLEGYRSLRQRIEEGRPDDVPEGKVKFSFTVNTDGTLTDFEFRGKPDRATMDYIGETIVKTSVWEITQGKEPVRVYFKVVF</sequence>
<keyword evidence="2" id="KW-1133">Transmembrane helix</keyword>
<dbReference type="RefSeq" id="WP_147931640.1">
    <property type="nucleotide sequence ID" value="NZ_VOXD01000024.1"/>
</dbReference>
<keyword evidence="2" id="KW-0812">Transmembrane</keyword>
<dbReference type="SUPFAM" id="SSF49464">
    <property type="entry name" value="Carboxypeptidase regulatory domain-like"/>
    <property type="match status" value="1"/>
</dbReference>
<dbReference type="Proteomes" id="UP000321907">
    <property type="component" value="Unassembled WGS sequence"/>
</dbReference>
<organism evidence="3 4">
    <name type="scientific">Neolewinella aurantiaca</name>
    <dbReference type="NCBI Taxonomy" id="2602767"/>
    <lineage>
        <taxon>Bacteria</taxon>
        <taxon>Pseudomonadati</taxon>
        <taxon>Bacteroidota</taxon>
        <taxon>Saprospiria</taxon>
        <taxon>Saprospirales</taxon>
        <taxon>Lewinellaceae</taxon>
        <taxon>Neolewinella</taxon>
    </lineage>
</organism>
<dbReference type="InterPro" id="IPR008969">
    <property type="entry name" value="CarboxyPept-like_regulatory"/>
</dbReference>